<dbReference type="SUPFAM" id="SSF55846">
    <property type="entry name" value="N-acetylmuramoyl-L-alanine amidase-like"/>
    <property type="match status" value="1"/>
</dbReference>
<dbReference type="InterPro" id="IPR036505">
    <property type="entry name" value="Amidase/PGRP_sf"/>
</dbReference>
<keyword evidence="1" id="KW-0648">Protein biosynthesis</keyword>
<dbReference type="GO" id="GO:0009253">
    <property type="term" value="P:peptidoglycan catabolic process"/>
    <property type="evidence" value="ECO:0007669"/>
    <property type="project" value="InterPro"/>
</dbReference>
<dbReference type="Gene3D" id="3.40.80.10">
    <property type="entry name" value="Peptidoglycan recognition protein-like"/>
    <property type="match status" value="1"/>
</dbReference>
<dbReference type="AlphaFoldDB" id="A0A3B1BN32"/>
<evidence type="ECO:0000313" key="1">
    <source>
        <dbReference type="EMBL" id="VAX17422.1"/>
    </source>
</evidence>
<dbReference type="EMBL" id="UOGB01000087">
    <property type="protein sequence ID" value="VAX17422.1"/>
    <property type="molecule type" value="Genomic_DNA"/>
</dbReference>
<reference evidence="1" key="1">
    <citation type="submission" date="2018-06" db="EMBL/GenBank/DDBJ databases">
        <authorList>
            <person name="Zhirakovskaya E."/>
        </authorList>
    </citation>
    <scope>NUCLEOTIDE SEQUENCE</scope>
</reference>
<dbReference type="GO" id="GO:0008745">
    <property type="term" value="F:N-acetylmuramoyl-L-alanine amidase activity"/>
    <property type="evidence" value="ECO:0007669"/>
    <property type="project" value="InterPro"/>
</dbReference>
<accession>A0A3B1BN32</accession>
<sequence length="314" mass="36264">MTPALSDSSIVNQSIIACGQRVDIGAPVVLWNEKGGFNCPNKRGRESCSQHDPALNDQPTQPEAAYQILDSAVAYRELKQAVHQLVLHYDVCFCSWQCHQIMKDSSFKGSQFYLDLDGTIYQTCDLYWKTNTGPSDDRIGNIRSVHVEMANLSWEALKEESDLYKVTEDQYLKTKGRWQLNLPETYRKKLRIQDYKVIPARVHKSRGYFSRRINGQMVRMWDFTEEQYQSIIQLSLGIHKLLPKIKLQVPSDEKTGRIPLDRIRNFSRFSGVLGHCHIQNGMSGDLRPKYDPGSAFNWPRLRKAFFKESRKKKG</sequence>
<name>A0A3B1BN32_9ZZZZ</name>
<organism evidence="1">
    <name type="scientific">hydrothermal vent metagenome</name>
    <dbReference type="NCBI Taxonomy" id="652676"/>
    <lineage>
        <taxon>unclassified sequences</taxon>
        <taxon>metagenomes</taxon>
        <taxon>ecological metagenomes</taxon>
    </lineage>
</organism>
<proteinExistence type="predicted"/>
<protein>
    <submittedName>
        <fullName evidence="1">Translation elongation factor LepA</fullName>
    </submittedName>
</protein>
<dbReference type="GO" id="GO:0003746">
    <property type="term" value="F:translation elongation factor activity"/>
    <property type="evidence" value="ECO:0007669"/>
    <property type="project" value="UniProtKB-KW"/>
</dbReference>
<gene>
    <name evidence="1" type="ORF">MNBD_NITROSPINAE03-947</name>
</gene>
<keyword evidence="1" id="KW-0251">Elongation factor</keyword>